<feature type="compositionally biased region" description="Gly residues" evidence="1">
    <location>
        <begin position="373"/>
        <end position="385"/>
    </location>
</feature>
<dbReference type="Pfam" id="PF13332">
    <property type="entry name" value="Fil_haemagg_2"/>
    <property type="match status" value="2"/>
</dbReference>
<feature type="region of interest" description="Disordered" evidence="1">
    <location>
        <begin position="476"/>
        <end position="508"/>
    </location>
</feature>
<dbReference type="Proteomes" id="UP000494115">
    <property type="component" value="Unassembled WGS sequence"/>
</dbReference>
<feature type="region of interest" description="Disordered" evidence="1">
    <location>
        <begin position="184"/>
        <end position="210"/>
    </location>
</feature>
<feature type="region of interest" description="Disordered" evidence="1">
    <location>
        <begin position="270"/>
        <end position="289"/>
    </location>
</feature>
<protein>
    <submittedName>
        <fullName evidence="2">Uncharacterized protein</fullName>
    </submittedName>
</protein>
<reference evidence="2 3" key="1">
    <citation type="submission" date="2020-04" db="EMBL/GenBank/DDBJ databases">
        <authorList>
            <person name="De Canck E."/>
        </authorList>
    </citation>
    <scope>NUCLEOTIDE SEQUENCE [LARGE SCALE GENOMIC DNA]</scope>
    <source>
        <strain evidence="2 3">LMG 28138</strain>
    </source>
</reference>
<proteinExistence type="predicted"/>
<dbReference type="InterPro" id="IPR025157">
    <property type="entry name" value="Hemagglutinin_rpt"/>
</dbReference>
<evidence type="ECO:0000313" key="2">
    <source>
        <dbReference type="EMBL" id="CAB3797243.1"/>
    </source>
</evidence>
<keyword evidence="3" id="KW-1185">Reference proteome</keyword>
<accession>A0A6S7BEW6</accession>
<evidence type="ECO:0000313" key="3">
    <source>
        <dbReference type="Proteomes" id="UP000494115"/>
    </source>
</evidence>
<organism evidence="2 3">
    <name type="scientific">Pararobbsia alpina</name>
    <dbReference type="NCBI Taxonomy" id="621374"/>
    <lineage>
        <taxon>Bacteria</taxon>
        <taxon>Pseudomonadati</taxon>
        <taxon>Pseudomonadota</taxon>
        <taxon>Betaproteobacteria</taxon>
        <taxon>Burkholderiales</taxon>
        <taxon>Burkholderiaceae</taxon>
        <taxon>Pararobbsia</taxon>
    </lineage>
</organism>
<dbReference type="GO" id="GO:0003824">
    <property type="term" value="F:catalytic activity"/>
    <property type="evidence" value="ECO:0007669"/>
    <property type="project" value="UniProtKB-ARBA"/>
</dbReference>
<sequence>MKLAADGNVKITTSQDTQTTSSDYQKHESGWGTSGGIGISVGSKTQADRSNTSQVTHIGSTIGSLNGNLNIAAGDHLHVSGSDLIAAKDVSGTGANVTIDAATDTMHHDETHEVKQSGFTLALKAPVLDALSNTVDQAHAASRSQDSRAAALHGMAAASGAVDMVGTGAAAAGALTNGQPPEVKLELSYGSSHSKSTFSEDSTTNKGSSVTAGGTAAFVATAQGASGHGAAGHGTSSNGAASGNVTIAGSHVKANDVLLSASNQVNLLNTTDTDSTRSTNQSSSASVGVSYGTQGLGVSASGSKAHGGDSSDAAMQNDTHVKGANSVQIVSGDDTNLIGAHLSGGQVTADIGGNLTIASVQDTATSHADQESSGGGFSISQGGGSASFSRTSGNANDSYAGVNEQAGIHAGSGGFDINVQGNTDLKGATIASEANASRNTLSTGTLSFSDIANSSSYDAKSGGFSAGATTGDGGANYRTHGASSGTNAGGAAPMLSQNDSGRDSAMTQSGVSAGTINVTDPAHQTQDVASLNRDTSNANGTVAKTPDVNTLLNNQADLMAAASAAGEAVSRRIGDYAESKMNEAKAAGDTAGVDAWKEGGANRAMMQAAGAALVTGLGSAMEGAAGAAGAGIASSLAAGKLNELSGAIADASPAGNATIDTALGNIVANVIATGAGAAVGGEVGALSAYNVDRFNRQLHPDERQWAKDNAKTFAQFYEGKTGRSITSDQAQQILLANGYIRVDQAAASGPGYDATAAQYITQYAGNLFTATPAEYKNPLLYGNANGSLTPEQRALPGAVANPTVGLVTAGVITGGLAAAPAVVAGTAAAIEACVINPVLCANHAGIAIGEIAAGGAVPAGTGAAVTGAVAGAGKAADKVGTARGATNSAAAGSAADMTTAAQLRTQLSFQEAGILDANGQLTPQAIQNSQPIALAGGKINNLAVVSELTSDGSKIADWGKYTTQSMDTSNGQSMQIHYYMNSVTGKIDYVTPDFKVKGVVKP</sequence>
<evidence type="ECO:0000256" key="1">
    <source>
        <dbReference type="SAM" id="MobiDB-lite"/>
    </source>
</evidence>
<dbReference type="EMBL" id="CADIKM010000025">
    <property type="protein sequence ID" value="CAB3797243.1"/>
    <property type="molecule type" value="Genomic_DNA"/>
</dbReference>
<feature type="compositionally biased region" description="Polar residues" evidence="1">
    <location>
        <begin position="189"/>
        <end position="210"/>
    </location>
</feature>
<dbReference type="AlphaFoldDB" id="A0A6S7BEW6"/>
<feature type="compositionally biased region" description="Low complexity" evidence="1">
    <location>
        <begin position="270"/>
        <end position="284"/>
    </location>
</feature>
<feature type="compositionally biased region" description="Low complexity" evidence="1">
    <location>
        <begin position="12"/>
        <end position="23"/>
    </location>
</feature>
<gene>
    <name evidence="2" type="ORF">LMG28138_04218</name>
</gene>
<feature type="compositionally biased region" description="Polar residues" evidence="1">
    <location>
        <begin position="495"/>
        <end position="508"/>
    </location>
</feature>
<feature type="region of interest" description="Disordered" evidence="1">
    <location>
        <begin position="363"/>
        <end position="391"/>
    </location>
</feature>
<feature type="compositionally biased region" description="Low complexity" evidence="1">
    <location>
        <begin position="481"/>
        <end position="492"/>
    </location>
</feature>
<feature type="region of interest" description="Disordered" evidence="1">
    <location>
        <begin position="1"/>
        <end position="52"/>
    </location>
</feature>
<name>A0A6S7BEW6_9BURK</name>